<evidence type="ECO:0000256" key="8">
    <source>
        <dbReference type="ARBA" id="ARBA00048793"/>
    </source>
</evidence>
<comment type="catalytic activity">
    <reaction evidence="8 9">
        <text>(R)-pantoate + NADP(+) = 2-dehydropantoate + NADPH + H(+)</text>
        <dbReference type="Rhea" id="RHEA:16233"/>
        <dbReference type="ChEBI" id="CHEBI:11561"/>
        <dbReference type="ChEBI" id="CHEBI:15378"/>
        <dbReference type="ChEBI" id="CHEBI:15980"/>
        <dbReference type="ChEBI" id="CHEBI:57783"/>
        <dbReference type="ChEBI" id="CHEBI:58349"/>
        <dbReference type="EC" id="1.1.1.169"/>
    </reaction>
</comment>
<keyword evidence="9" id="KW-0566">Pantothenate biosynthesis</keyword>
<dbReference type="InterPro" id="IPR013752">
    <property type="entry name" value="KPA_reductase"/>
</dbReference>
<evidence type="ECO:0000256" key="2">
    <source>
        <dbReference type="ARBA" id="ARBA00007870"/>
    </source>
</evidence>
<dbReference type="Proteomes" id="UP001319827">
    <property type="component" value="Chromosome"/>
</dbReference>
<sequence>MKIGVIGSGALGLYYGAMLQRGGQDVRFLLRRDFAAVRAHGLRVQSVDGDFHLESVAGAREASELGEVDLVLVGLKTFANHRLVELVRPLVGENTAILTLQNGLGNEQLLAGAFGAQRVLGGIAFLCANRGKPGTVLHLGQGNIRLGEFAGGLSPRAEAIAEMFRACGVGCEAVADLLRARWEKLVWNVPFNGLCALTGKDVTELLEHPPTRQQVCALMLEVVAGANAQGLSSPVPAEFVERMLSFTDGMDHYRPSMMIDRLEGRPLELEAIYGIPLQQAAARGVEMVRVRMLHALLALGEPGR</sequence>
<dbReference type="NCBIfam" id="TIGR00745">
    <property type="entry name" value="apbA_panE"/>
    <property type="match status" value="1"/>
</dbReference>
<evidence type="ECO:0000256" key="9">
    <source>
        <dbReference type="RuleBase" id="RU362068"/>
    </source>
</evidence>
<protein>
    <recommendedName>
        <fullName evidence="4 9">2-dehydropantoate 2-reductase</fullName>
        <ecNumber evidence="3 9">1.1.1.169</ecNumber>
    </recommendedName>
    <alternativeName>
        <fullName evidence="7 9">Ketopantoate reductase</fullName>
    </alternativeName>
</protein>
<dbReference type="InterPro" id="IPR013332">
    <property type="entry name" value="KPR_N"/>
</dbReference>
<dbReference type="PANTHER" id="PTHR21708:SF26">
    <property type="entry name" value="2-DEHYDROPANTOATE 2-REDUCTASE"/>
    <property type="match status" value="1"/>
</dbReference>
<dbReference type="Pfam" id="PF08546">
    <property type="entry name" value="ApbA_C"/>
    <property type="match status" value="1"/>
</dbReference>
<feature type="domain" description="Ketopantoate reductase C-terminal" evidence="11">
    <location>
        <begin position="176"/>
        <end position="298"/>
    </location>
</feature>
<dbReference type="PANTHER" id="PTHR21708">
    <property type="entry name" value="PROBABLE 2-DEHYDROPANTOATE 2-REDUCTASE"/>
    <property type="match status" value="1"/>
</dbReference>
<evidence type="ECO:0000256" key="7">
    <source>
        <dbReference type="ARBA" id="ARBA00032024"/>
    </source>
</evidence>
<evidence type="ECO:0000256" key="6">
    <source>
        <dbReference type="ARBA" id="ARBA00023002"/>
    </source>
</evidence>
<keyword evidence="13" id="KW-1185">Reference proteome</keyword>
<feature type="domain" description="Ketopantoate reductase N-terminal" evidence="10">
    <location>
        <begin position="3"/>
        <end position="150"/>
    </location>
</feature>
<dbReference type="EC" id="1.1.1.169" evidence="3 9"/>
<dbReference type="SUPFAM" id="SSF51735">
    <property type="entry name" value="NAD(P)-binding Rossmann-fold domains"/>
    <property type="match status" value="1"/>
</dbReference>
<evidence type="ECO:0000259" key="11">
    <source>
        <dbReference type="Pfam" id="PF08546"/>
    </source>
</evidence>
<dbReference type="SUPFAM" id="SSF48179">
    <property type="entry name" value="6-phosphogluconate dehydrogenase C-terminal domain-like"/>
    <property type="match status" value="1"/>
</dbReference>
<proteinExistence type="inferred from homology"/>
<dbReference type="Pfam" id="PF02558">
    <property type="entry name" value="ApbA"/>
    <property type="match status" value="1"/>
</dbReference>
<dbReference type="EMBL" id="AP024355">
    <property type="protein sequence ID" value="BCR06972.1"/>
    <property type="molecule type" value="Genomic_DNA"/>
</dbReference>
<comment type="pathway">
    <text evidence="1 9">Cofactor biosynthesis; (R)-pantothenate biosynthesis; (R)-pantoate from 3-methyl-2-oxobutanoate: step 2/2.</text>
</comment>
<dbReference type="Gene3D" id="1.10.1040.10">
    <property type="entry name" value="N-(1-d-carboxylethyl)-l-norvaline Dehydrogenase, domain 2"/>
    <property type="match status" value="1"/>
</dbReference>
<evidence type="ECO:0000256" key="1">
    <source>
        <dbReference type="ARBA" id="ARBA00004994"/>
    </source>
</evidence>
<reference evidence="12 13" key="1">
    <citation type="journal article" date="2016" name="C (Basel)">
        <title>Selective Growth of and Electricity Production by Marine Exoelectrogenic Bacteria in Self-Aggregated Hydrogel of Microbially Reduced Graphene Oxide.</title>
        <authorList>
            <person name="Yoshida N."/>
            <person name="Goto Y."/>
            <person name="Miyata Y."/>
        </authorList>
    </citation>
    <scope>NUCLEOTIDE SEQUENCE [LARGE SCALE GENOMIC DNA]</scope>
    <source>
        <strain evidence="12 13">NIT-T3</strain>
    </source>
</reference>
<dbReference type="InterPro" id="IPR003710">
    <property type="entry name" value="ApbA"/>
</dbReference>
<evidence type="ECO:0000256" key="4">
    <source>
        <dbReference type="ARBA" id="ARBA00019465"/>
    </source>
</evidence>
<name>A0ABM8HX98_9BACT</name>
<gene>
    <name evidence="12" type="primary">panE</name>
    <name evidence="12" type="ORF">DESUT3_40410</name>
</gene>
<dbReference type="Gene3D" id="3.40.50.720">
    <property type="entry name" value="NAD(P)-binding Rossmann-like Domain"/>
    <property type="match status" value="1"/>
</dbReference>
<dbReference type="InterPro" id="IPR013328">
    <property type="entry name" value="6PGD_dom2"/>
</dbReference>
<comment type="similarity">
    <text evidence="2 9">Belongs to the ketopantoate reductase family.</text>
</comment>
<comment type="function">
    <text evidence="9">Catalyzes the NADPH-dependent reduction of ketopantoate into pantoic acid.</text>
</comment>
<evidence type="ECO:0000313" key="12">
    <source>
        <dbReference type="EMBL" id="BCR06972.1"/>
    </source>
</evidence>
<evidence type="ECO:0000256" key="3">
    <source>
        <dbReference type="ARBA" id="ARBA00013014"/>
    </source>
</evidence>
<dbReference type="RefSeq" id="WP_221250346.1">
    <property type="nucleotide sequence ID" value="NZ_AP024355.1"/>
</dbReference>
<evidence type="ECO:0000313" key="13">
    <source>
        <dbReference type="Proteomes" id="UP001319827"/>
    </source>
</evidence>
<reference evidence="12 13" key="2">
    <citation type="journal article" date="2021" name="Int. J. Syst. Evol. Microbiol.">
        <title>Isolation and Polyphasic Characterization of Desulfuromonas versatilis sp. Nov., an Electrogenic Bacteria Capable of Versatile Metabolism Isolated from a Graphene Oxide-Reducing Enrichment Culture.</title>
        <authorList>
            <person name="Xie L."/>
            <person name="Yoshida N."/>
            <person name="Ishii S."/>
            <person name="Meng L."/>
        </authorList>
    </citation>
    <scope>NUCLEOTIDE SEQUENCE [LARGE SCALE GENOMIC DNA]</scope>
    <source>
        <strain evidence="12 13">NIT-T3</strain>
    </source>
</reference>
<dbReference type="InterPro" id="IPR051402">
    <property type="entry name" value="KPR-Related"/>
</dbReference>
<evidence type="ECO:0000259" key="10">
    <source>
        <dbReference type="Pfam" id="PF02558"/>
    </source>
</evidence>
<evidence type="ECO:0000256" key="5">
    <source>
        <dbReference type="ARBA" id="ARBA00022857"/>
    </source>
</evidence>
<keyword evidence="5 9" id="KW-0521">NADP</keyword>
<dbReference type="InterPro" id="IPR008927">
    <property type="entry name" value="6-PGluconate_DH-like_C_sf"/>
</dbReference>
<accession>A0ABM8HX98</accession>
<dbReference type="InterPro" id="IPR036291">
    <property type="entry name" value="NAD(P)-bd_dom_sf"/>
</dbReference>
<dbReference type="NCBIfam" id="NF004887">
    <property type="entry name" value="PRK06249.1"/>
    <property type="match status" value="1"/>
</dbReference>
<organism evidence="12 13">
    <name type="scientific">Desulfuromonas versatilis</name>
    <dbReference type="NCBI Taxonomy" id="2802975"/>
    <lineage>
        <taxon>Bacteria</taxon>
        <taxon>Pseudomonadati</taxon>
        <taxon>Thermodesulfobacteriota</taxon>
        <taxon>Desulfuromonadia</taxon>
        <taxon>Desulfuromonadales</taxon>
        <taxon>Desulfuromonadaceae</taxon>
        <taxon>Desulfuromonas</taxon>
    </lineage>
</organism>
<keyword evidence="6 9" id="KW-0560">Oxidoreductase</keyword>